<organism evidence="1 2">
    <name type="scientific">Listeria booriae</name>
    <dbReference type="NCBI Taxonomy" id="1552123"/>
    <lineage>
        <taxon>Bacteria</taxon>
        <taxon>Bacillati</taxon>
        <taxon>Bacillota</taxon>
        <taxon>Bacilli</taxon>
        <taxon>Bacillales</taxon>
        <taxon>Listeriaceae</taxon>
        <taxon>Listeria</taxon>
    </lineage>
</organism>
<dbReference type="AlphaFoldDB" id="A0A7X0YJN7"/>
<gene>
    <name evidence="1" type="ORF">HCB06_03660</name>
</gene>
<evidence type="ECO:0000313" key="1">
    <source>
        <dbReference type="EMBL" id="MBC2115707.1"/>
    </source>
</evidence>
<dbReference type="RefSeq" id="WP_185535094.1">
    <property type="nucleotide sequence ID" value="NZ_JAARXI010000002.1"/>
</dbReference>
<name>A0A7X0YJN7_9LIST</name>
<reference evidence="1 2" key="1">
    <citation type="submission" date="2020-03" db="EMBL/GenBank/DDBJ databases">
        <title>Soil Listeria distribution.</title>
        <authorList>
            <person name="Liao J."/>
            <person name="Wiedmann M."/>
        </authorList>
    </citation>
    <scope>NUCLEOTIDE SEQUENCE [LARGE SCALE GENOMIC DNA]</scope>
    <source>
        <strain evidence="1 2">FSL L7-0360</strain>
    </source>
</reference>
<protein>
    <submittedName>
        <fullName evidence="1">Uncharacterized protein</fullName>
    </submittedName>
</protein>
<evidence type="ECO:0000313" key="2">
    <source>
        <dbReference type="Proteomes" id="UP000529446"/>
    </source>
</evidence>
<dbReference type="Proteomes" id="UP000529446">
    <property type="component" value="Unassembled WGS sequence"/>
</dbReference>
<accession>A0A7X0YJN7</accession>
<comment type="caution">
    <text evidence="1">The sequence shown here is derived from an EMBL/GenBank/DDBJ whole genome shotgun (WGS) entry which is preliminary data.</text>
</comment>
<sequence length="49" mass="5292">MTVGELIEALSKYDAKTEVGIACCEIDDALPIQLQMRGEVLIIDTGVIL</sequence>
<proteinExistence type="predicted"/>
<dbReference type="EMBL" id="JAARXI010000002">
    <property type="protein sequence ID" value="MBC2115707.1"/>
    <property type="molecule type" value="Genomic_DNA"/>
</dbReference>